<evidence type="ECO:0000313" key="1">
    <source>
        <dbReference type="EMBL" id="KAI8014630.1"/>
    </source>
</evidence>
<keyword evidence="2" id="KW-1185">Reference proteome</keyword>
<comment type="caution">
    <text evidence="1">The sequence shown here is derived from an EMBL/GenBank/DDBJ whole genome shotgun (WGS) entry which is preliminary data.</text>
</comment>
<organism evidence="1 2">
    <name type="scientific">Camellia lanceoleosa</name>
    <dbReference type="NCBI Taxonomy" id="1840588"/>
    <lineage>
        <taxon>Eukaryota</taxon>
        <taxon>Viridiplantae</taxon>
        <taxon>Streptophyta</taxon>
        <taxon>Embryophyta</taxon>
        <taxon>Tracheophyta</taxon>
        <taxon>Spermatophyta</taxon>
        <taxon>Magnoliopsida</taxon>
        <taxon>eudicotyledons</taxon>
        <taxon>Gunneridae</taxon>
        <taxon>Pentapetalae</taxon>
        <taxon>asterids</taxon>
        <taxon>Ericales</taxon>
        <taxon>Theaceae</taxon>
        <taxon>Camellia</taxon>
    </lineage>
</organism>
<reference evidence="1 2" key="1">
    <citation type="journal article" date="2022" name="Plant J.">
        <title>Chromosome-level genome of Camellia lanceoleosa provides a valuable resource for understanding genome evolution and self-incompatibility.</title>
        <authorList>
            <person name="Gong W."/>
            <person name="Xiao S."/>
            <person name="Wang L."/>
            <person name="Liao Z."/>
            <person name="Chang Y."/>
            <person name="Mo W."/>
            <person name="Hu G."/>
            <person name="Li W."/>
            <person name="Zhao G."/>
            <person name="Zhu H."/>
            <person name="Hu X."/>
            <person name="Ji K."/>
            <person name="Xiang X."/>
            <person name="Song Q."/>
            <person name="Yuan D."/>
            <person name="Jin S."/>
            <person name="Zhang L."/>
        </authorList>
    </citation>
    <scope>NUCLEOTIDE SEQUENCE [LARGE SCALE GENOMIC DNA]</scope>
    <source>
        <strain evidence="1">SQ_2022a</strain>
    </source>
</reference>
<dbReference type="EMBL" id="CM045761">
    <property type="protein sequence ID" value="KAI8014630.1"/>
    <property type="molecule type" value="Genomic_DNA"/>
</dbReference>
<gene>
    <name evidence="1" type="ORF">LOK49_LG05G03946</name>
</gene>
<proteinExistence type="predicted"/>
<feature type="non-terminal residue" evidence="1">
    <location>
        <position position="150"/>
    </location>
</feature>
<sequence>MEALREAAKKVASAKKNGPGVIQSSLAKEIDQEVNISENQIGQLQSSSVDKKIQELTAELENASQRCEAYRAKLLDVLKIMEEQKLKISVKVQNARLSLRKMEGPGIDRIKLQCASPLLSAVNEPPRYSHLVDGWLASRALQLSSLFGCV</sequence>
<protein>
    <submittedName>
        <fullName evidence="1">Protein FAR1-RELATED SEQUENCE 9</fullName>
    </submittedName>
</protein>
<name>A0ACC0HN43_9ERIC</name>
<evidence type="ECO:0000313" key="2">
    <source>
        <dbReference type="Proteomes" id="UP001060215"/>
    </source>
</evidence>
<accession>A0ACC0HN43</accession>
<dbReference type="Proteomes" id="UP001060215">
    <property type="component" value="Chromosome 4"/>
</dbReference>